<keyword evidence="2 4" id="KW-0547">Nucleotide-binding</keyword>
<dbReference type="RefSeq" id="XP_003383821.1">
    <property type="nucleotide sequence ID" value="XM_003383773.2"/>
</dbReference>
<dbReference type="GO" id="GO:0005524">
    <property type="term" value="F:ATP binding"/>
    <property type="evidence" value="ECO:0007669"/>
    <property type="project" value="UniProtKB-UniRule"/>
</dbReference>
<dbReference type="InterPro" id="IPR050235">
    <property type="entry name" value="CK1_Ser-Thr_kinase"/>
</dbReference>
<dbReference type="AlphaFoldDB" id="A0AAN0IA96"/>
<feature type="compositionally biased region" description="Basic residues" evidence="5">
    <location>
        <begin position="795"/>
        <end position="810"/>
    </location>
</feature>
<dbReference type="InterPro" id="IPR008271">
    <property type="entry name" value="Ser/Thr_kinase_AS"/>
</dbReference>
<proteinExistence type="predicted"/>
<accession>A0AAN0IA96</accession>
<sequence length="836" mass="91730">MAPKEATRKSPRSKKGKAESDSPDGSVISKSKKPPKRAPKKKTAPPVRKMAPPLPCGTTLSGFTKKEWRLGNSIGKGGFGEIYEAFSTAAKSSGNYVIKVEPEDNGPLFTELSFYTRAATADKINDWMKSHDLKYLAIPQYIDSGKHESSSSQYRFLVMERFGDDIGKLFEEAGSKFGVKTVCYLALRILEALEYLHDSQYVHADIKGTNLLTGYSQRDQVYLVDYGLAFRYCPDGEHKPYKPDPRRCHDGTIEFTSIDAHDGASPSRRGDLEILGYCLLQWSCGRLPWEDYIDDKPKVASLKRRYKAAPTDLMKDCFKGKAYPKYLQKYMECIYKLSYEETPKYEDLRKIFLKELKDNGMKDDGTGLDWIRGGGVGLKGRKRKHDPEPEFESKVIPKAKGRKMTRNEATDIDKGADVVVIDSEPKKSSRKRKKDEGSGGDDGSDVIPGAAGGRKRISHDSDGEDCDLAIDVKRGKHIKATDTSDSSEAGEPLPRKTRGTLKKPGPPKRRAGKKTDLEPVPNIIPGAGPTGKKDHKDLDPDSEDVEIIPGVDPKAGKRRRGGKKTDPEPVSDIISGAGGPTGKKDHKNLDPDSEDVEIIPAVDPKAGKRRRAGKKTDPEPVSDIIPGAGDPTRKKDHKDLDPDSEDVEIIPGVDSKAGKRRVLKKPDPEPVSNIIPGAGPTGKKDHKDLDPDSEDVEIIPGVDPKAGKRRRAGKKPDPEPVSDIIPGAGVKKDSIESDPDSDFEPEPKFSKKALRTKPASSAIIPGADQNGRKRTRKDKDSGSDSDYVPSGGNKPIKRKKKTASKAKSGKKQKDDSQTQGPIIPTGRYPPELGYKQ</sequence>
<keyword evidence="8" id="KW-1185">Reference proteome</keyword>
<feature type="compositionally biased region" description="Basic and acidic residues" evidence="5">
    <location>
        <begin position="631"/>
        <end position="641"/>
    </location>
</feature>
<dbReference type="InterPro" id="IPR000719">
    <property type="entry name" value="Prot_kinase_dom"/>
</dbReference>
<feature type="compositionally biased region" description="Basic and acidic residues" evidence="5">
    <location>
        <begin position="405"/>
        <end position="416"/>
    </location>
</feature>
<keyword evidence="3 4" id="KW-0067">ATP-binding</keyword>
<dbReference type="Pfam" id="PF00069">
    <property type="entry name" value="Pkinase"/>
    <property type="match status" value="1"/>
</dbReference>
<dbReference type="EC" id="2.7.11.1" evidence="1"/>
<dbReference type="PANTHER" id="PTHR11909">
    <property type="entry name" value="CASEIN KINASE-RELATED"/>
    <property type="match status" value="1"/>
</dbReference>
<evidence type="ECO:0000256" key="2">
    <source>
        <dbReference type="ARBA" id="ARBA00022741"/>
    </source>
</evidence>
<dbReference type="EnsemblMetazoa" id="XM_003383773.2">
    <property type="protein sequence ID" value="XP_003383821.1"/>
    <property type="gene ID" value="LOC100634303"/>
</dbReference>
<evidence type="ECO:0000256" key="3">
    <source>
        <dbReference type="ARBA" id="ARBA00022840"/>
    </source>
</evidence>
<feature type="region of interest" description="Disordered" evidence="5">
    <location>
        <begin position="1"/>
        <end position="58"/>
    </location>
</feature>
<dbReference type="Gene3D" id="1.10.510.10">
    <property type="entry name" value="Transferase(Phosphotransferase) domain 1"/>
    <property type="match status" value="1"/>
</dbReference>
<evidence type="ECO:0000259" key="6">
    <source>
        <dbReference type="PROSITE" id="PS50011"/>
    </source>
</evidence>
<dbReference type="GO" id="GO:0004674">
    <property type="term" value="F:protein serine/threonine kinase activity"/>
    <property type="evidence" value="ECO:0007669"/>
    <property type="project" value="UniProtKB-EC"/>
</dbReference>
<dbReference type="PROSITE" id="PS50011">
    <property type="entry name" value="PROTEIN_KINASE_DOM"/>
    <property type="match status" value="1"/>
</dbReference>
<evidence type="ECO:0000256" key="5">
    <source>
        <dbReference type="SAM" id="MobiDB-lite"/>
    </source>
</evidence>
<dbReference type="PROSITE" id="PS00107">
    <property type="entry name" value="PROTEIN_KINASE_ATP"/>
    <property type="match status" value="1"/>
</dbReference>
<evidence type="ECO:0000256" key="1">
    <source>
        <dbReference type="ARBA" id="ARBA00012513"/>
    </source>
</evidence>
<feature type="binding site" evidence="4">
    <location>
        <position position="99"/>
    </location>
    <ligand>
        <name>ATP</name>
        <dbReference type="ChEBI" id="CHEBI:30616"/>
    </ligand>
</feature>
<reference evidence="8" key="1">
    <citation type="journal article" date="2010" name="Nature">
        <title>The Amphimedon queenslandica genome and the evolution of animal complexity.</title>
        <authorList>
            <person name="Srivastava M."/>
            <person name="Simakov O."/>
            <person name="Chapman J."/>
            <person name="Fahey B."/>
            <person name="Gauthier M.E."/>
            <person name="Mitros T."/>
            <person name="Richards G.S."/>
            <person name="Conaco C."/>
            <person name="Dacre M."/>
            <person name="Hellsten U."/>
            <person name="Larroux C."/>
            <person name="Putnam N.H."/>
            <person name="Stanke M."/>
            <person name="Adamska M."/>
            <person name="Darling A."/>
            <person name="Degnan S.M."/>
            <person name="Oakley T.H."/>
            <person name="Plachetzki D.C."/>
            <person name="Zhai Y."/>
            <person name="Adamski M."/>
            <person name="Calcino A."/>
            <person name="Cummins S.F."/>
            <person name="Goodstein D.M."/>
            <person name="Harris C."/>
            <person name="Jackson D.J."/>
            <person name="Leys S.P."/>
            <person name="Shu S."/>
            <person name="Woodcroft B.J."/>
            <person name="Vervoort M."/>
            <person name="Kosik K.S."/>
            <person name="Manning G."/>
            <person name="Degnan B.M."/>
            <person name="Rokhsar D.S."/>
        </authorList>
    </citation>
    <scope>NUCLEOTIDE SEQUENCE [LARGE SCALE GENOMIC DNA]</scope>
</reference>
<organism evidence="7 8">
    <name type="scientific">Amphimedon queenslandica</name>
    <name type="common">Sponge</name>
    <dbReference type="NCBI Taxonomy" id="400682"/>
    <lineage>
        <taxon>Eukaryota</taxon>
        <taxon>Metazoa</taxon>
        <taxon>Porifera</taxon>
        <taxon>Demospongiae</taxon>
        <taxon>Heteroscleromorpha</taxon>
        <taxon>Haplosclerida</taxon>
        <taxon>Niphatidae</taxon>
        <taxon>Amphimedon</taxon>
    </lineage>
</organism>
<feature type="domain" description="Protein kinase" evidence="6">
    <location>
        <begin position="68"/>
        <end position="353"/>
    </location>
</feature>
<protein>
    <recommendedName>
        <fullName evidence="1">non-specific serine/threonine protein kinase</fullName>
        <ecNumber evidence="1">2.7.11.1</ecNumber>
    </recommendedName>
</protein>
<dbReference type="SMART" id="SM00220">
    <property type="entry name" value="S_TKc"/>
    <property type="match status" value="1"/>
</dbReference>
<feature type="compositionally biased region" description="Basic residues" evidence="5">
    <location>
        <begin position="30"/>
        <end position="43"/>
    </location>
</feature>
<dbReference type="InterPro" id="IPR011009">
    <property type="entry name" value="Kinase-like_dom_sf"/>
</dbReference>
<dbReference type="PROSITE" id="PS00108">
    <property type="entry name" value="PROTEIN_KINASE_ST"/>
    <property type="match status" value="1"/>
</dbReference>
<feature type="region of interest" description="Disordered" evidence="5">
    <location>
        <begin position="398"/>
        <end position="836"/>
    </location>
</feature>
<evidence type="ECO:0000313" key="8">
    <source>
        <dbReference type="Proteomes" id="UP000007879"/>
    </source>
</evidence>
<dbReference type="Proteomes" id="UP000007879">
    <property type="component" value="Unassembled WGS sequence"/>
</dbReference>
<evidence type="ECO:0000256" key="4">
    <source>
        <dbReference type="PROSITE-ProRule" id="PRU10141"/>
    </source>
</evidence>
<dbReference type="KEGG" id="aqu:100634303"/>
<name>A0AAN0IA96_AMPQE</name>
<evidence type="ECO:0000313" key="7">
    <source>
        <dbReference type="EnsemblMetazoa" id="XP_003383821.1"/>
    </source>
</evidence>
<feature type="compositionally biased region" description="Basic residues" evidence="5">
    <location>
        <begin position="495"/>
        <end position="512"/>
    </location>
</feature>
<dbReference type="SUPFAM" id="SSF56112">
    <property type="entry name" value="Protein kinase-like (PK-like)"/>
    <property type="match status" value="1"/>
</dbReference>
<dbReference type="InterPro" id="IPR017441">
    <property type="entry name" value="Protein_kinase_ATP_BS"/>
</dbReference>
<dbReference type="GeneID" id="100634303"/>
<reference evidence="7" key="2">
    <citation type="submission" date="2024-06" db="UniProtKB">
        <authorList>
            <consortium name="EnsemblMetazoa"/>
        </authorList>
    </citation>
    <scope>IDENTIFICATION</scope>
</reference>